<evidence type="ECO:0000256" key="2">
    <source>
        <dbReference type="ARBA" id="ARBA00022803"/>
    </source>
</evidence>
<dbReference type="InterPro" id="IPR051012">
    <property type="entry name" value="CellSynth/LPSAsmb/PSIAsmb"/>
</dbReference>
<dbReference type="SUPFAM" id="SSF48452">
    <property type="entry name" value="TPR-like"/>
    <property type="match status" value="2"/>
</dbReference>
<evidence type="ECO:0000256" key="1">
    <source>
        <dbReference type="ARBA" id="ARBA00022737"/>
    </source>
</evidence>
<dbReference type="InterPro" id="IPR019734">
    <property type="entry name" value="TPR_rpt"/>
</dbReference>
<keyword evidence="2" id="KW-0802">TPR repeat</keyword>
<feature type="domain" description="Ancillary SecYEG translocon subunit/Cell division coordinator CpoB TPR" evidence="3">
    <location>
        <begin position="232"/>
        <end position="371"/>
    </location>
</feature>
<dbReference type="EMBL" id="BARS01004782">
    <property type="protein sequence ID" value="GAF83338.1"/>
    <property type="molecule type" value="Genomic_DNA"/>
</dbReference>
<dbReference type="PANTHER" id="PTHR45586:SF1">
    <property type="entry name" value="LIPOPOLYSACCHARIDE ASSEMBLY PROTEIN B"/>
    <property type="match status" value="1"/>
</dbReference>
<dbReference type="PANTHER" id="PTHR45586">
    <property type="entry name" value="TPR REPEAT-CONTAINING PROTEIN PA4667"/>
    <property type="match status" value="1"/>
</dbReference>
<dbReference type="Pfam" id="PF09976">
    <property type="entry name" value="TPR_21"/>
    <property type="match status" value="1"/>
</dbReference>
<reference evidence="4" key="1">
    <citation type="journal article" date="2014" name="Front. Microbiol.">
        <title>High frequency of phylogenetically diverse reductive dehalogenase-homologous genes in deep subseafloor sedimentary metagenomes.</title>
        <authorList>
            <person name="Kawai M."/>
            <person name="Futagami T."/>
            <person name="Toyoda A."/>
            <person name="Takaki Y."/>
            <person name="Nishi S."/>
            <person name="Hori S."/>
            <person name="Arai W."/>
            <person name="Tsubouchi T."/>
            <person name="Morono Y."/>
            <person name="Uchiyama I."/>
            <person name="Ito T."/>
            <person name="Fujiyama A."/>
            <person name="Inagaki F."/>
            <person name="Takami H."/>
        </authorList>
    </citation>
    <scope>NUCLEOTIDE SEQUENCE</scope>
    <source>
        <strain evidence="4">Expedition CK06-06</strain>
    </source>
</reference>
<proteinExistence type="predicted"/>
<dbReference type="Pfam" id="PF13174">
    <property type="entry name" value="TPR_6"/>
    <property type="match status" value="4"/>
</dbReference>
<name>X0SQF1_9ZZZZ</name>
<accession>X0SQF1</accession>
<dbReference type="SMART" id="SM00028">
    <property type="entry name" value="TPR"/>
    <property type="match status" value="7"/>
</dbReference>
<gene>
    <name evidence="4" type="ORF">S01H1_09349</name>
</gene>
<evidence type="ECO:0000259" key="3">
    <source>
        <dbReference type="Pfam" id="PF09976"/>
    </source>
</evidence>
<organism evidence="4">
    <name type="scientific">marine sediment metagenome</name>
    <dbReference type="NCBI Taxonomy" id="412755"/>
    <lineage>
        <taxon>unclassified sequences</taxon>
        <taxon>metagenomes</taxon>
        <taxon>ecological metagenomes</taxon>
    </lineage>
</organism>
<dbReference type="Pfam" id="PF07719">
    <property type="entry name" value="TPR_2"/>
    <property type="match status" value="1"/>
</dbReference>
<keyword evidence="1" id="KW-0677">Repeat</keyword>
<comment type="caution">
    <text evidence="4">The sequence shown here is derived from an EMBL/GenBank/DDBJ whole genome shotgun (WGS) entry which is preliminary data.</text>
</comment>
<evidence type="ECO:0000313" key="4">
    <source>
        <dbReference type="EMBL" id="GAF83338.1"/>
    </source>
</evidence>
<dbReference type="AlphaFoldDB" id="X0SQF1"/>
<feature type="non-terminal residue" evidence="4">
    <location>
        <position position="1"/>
    </location>
</feature>
<protein>
    <recommendedName>
        <fullName evidence="3">Ancillary SecYEG translocon subunit/Cell division coordinator CpoB TPR domain-containing protein</fullName>
    </recommendedName>
</protein>
<dbReference type="Gene3D" id="1.25.40.10">
    <property type="entry name" value="Tetratricopeptide repeat domain"/>
    <property type="match status" value="4"/>
</dbReference>
<dbReference type="InterPro" id="IPR013105">
    <property type="entry name" value="TPR_2"/>
</dbReference>
<sequence>PMVAYAQFAISWTYFHQEKFAEGEFASQKVILNYPQERELVISAYSLLGDCQYNQEKYEEALRTFQALAEKYPGSNLIPAALLRMGECYEQLGDDDESFSVFRTIVRDFAGFERADFAQWKIASYFIKKEDYTQAALELENLISNFPRSSYLLDAYYWQGWSFYKLDNFLQAGAAYSKFIQFSRSDDPLRGEVYYRWGESLFKQRKFKEAIGSYDKALTLAKEKDILEYSLYQTALCWENLQNWEEAGKALQEFISSFRASSLVAEAHLKLANSLFIRDKFFQAREHYSWVVQNSEKDALAVEAQFGIGNCWFNEKDYDKALVEYLRVPLVYPQYKEWRIKARLQIGLSYFAKGQREEARKEYEKVLAEESLAEKWINEAKKRLKELEE</sequence>
<dbReference type="PROSITE" id="PS50005">
    <property type="entry name" value="TPR"/>
    <property type="match status" value="2"/>
</dbReference>
<dbReference type="InterPro" id="IPR011990">
    <property type="entry name" value="TPR-like_helical_dom_sf"/>
</dbReference>
<dbReference type="InterPro" id="IPR018704">
    <property type="entry name" value="SecYEG/CpoB_TPR"/>
</dbReference>